<comment type="caution">
    <text evidence="2">The sequence shown here is derived from an EMBL/GenBank/DDBJ whole genome shotgun (WGS) entry which is preliminary data.</text>
</comment>
<evidence type="ECO:0000259" key="1">
    <source>
        <dbReference type="Pfam" id="PF00535"/>
    </source>
</evidence>
<organism evidence="2 3">
    <name type="scientific">Aequorivita soesokkakensis</name>
    <dbReference type="NCBI Taxonomy" id="1385699"/>
    <lineage>
        <taxon>Bacteria</taxon>
        <taxon>Pseudomonadati</taxon>
        <taxon>Bacteroidota</taxon>
        <taxon>Flavobacteriia</taxon>
        <taxon>Flavobacteriales</taxon>
        <taxon>Flavobacteriaceae</taxon>
        <taxon>Aequorivita</taxon>
    </lineage>
</organism>
<feature type="domain" description="Glycosyltransferase 2-like" evidence="1">
    <location>
        <begin position="3"/>
        <end position="166"/>
    </location>
</feature>
<dbReference type="InterPro" id="IPR029044">
    <property type="entry name" value="Nucleotide-diphossugar_trans"/>
</dbReference>
<dbReference type="PANTHER" id="PTHR43685:SF2">
    <property type="entry name" value="GLYCOSYLTRANSFERASE 2-LIKE DOMAIN-CONTAINING PROTEIN"/>
    <property type="match status" value="1"/>
</dbReference>
<dbReference type="SUPFAM" id="SSF53448">
    <property type="entry name" value="Nucleotide-diphospho-sugar transferases"/>
    <property type="match status" value="1"/>
</dbReference>
<dbReference type="Gene3D" id="3.90.550.10">
    <property type="entry name" value="Spore Coat Polysaccharide Biosynthesis Protein SpsA, Chain A"/>
    <property type="match status" value="1"/>
</dbReference>
<dbReference type="InterPro" id="IPR001173">
    <property type="entry name" value="Glyco_trans_2-like"/>
</dbReference>
<dbReference type="InterPro" id="IPR050834">
    <property type="entry name" value="Glycosyltransf_2"/>
</dbReference>
<proteinExistence type="predicted"/>
<dbReference type="PANTHER" id="PTHR43685">
    <property type="entry name" value="GLYCOSYLTRANSFERASE"/>
    <property type="match status" value="1"/>
</dbReference>
<dbReference type="Pfam" id="PF00535">
    <property type="entry name" value="Glycos_transf_2"/>
    <property type="match status" value="1"/>
</dbReference>
<gene>
    <name evidence="2" type="ORF">A7A78_08115</name>
</gene>
<reference evidence="2 3" key="1">
    <citation type="submission" date="2016-05" db="EMBL/GenBank/DDBJ databases">
        <title>Genome sequencing of Vitellibacter soesokkakensis RSSK-12.</title>
        <authorList>
            <person name="Thevarajoo S."/>
            <person name="Selvaratnam C."/>
            <person name="Goh K.M."/>
            <person name="Chan K.-G."/>
            <person name="Chong C.S."/>
        </authorList>
    </citation>
    <scope>NUCLEOTIDE SEQUENCE [LARGE SCALE GENOMIC DNA]</scope>
    <source>
        <strain evidence="2 3">RSSK-12</strain>
    </source>
</reference>
<name>A0A1A9L9Y7_9FLAO</name>
<dbReference type="RefSeq" id="WP_068763194.1">
    <property type="nucleotide sequence ID" value="NZ_LXIE01000050.1"/>
</dbReference>
<evidence type="ECO:0000313" key="3">
    <source>
        <dbReference type="Proteomes" id="UP000077552"/>
    </source>
</evidence>
<dbReference type="OrthoDB" id="761861at2"/>
<dbReference type="EMBL" id="LXIE01000050">
    <property type="protein sequence ID" value="OAD90169.1"/>
    <property type="molecule type" value="Genomic_DNA"/>
</dbReference>
<dbReference type="CDD" id="cd00761">
    <property type="entry name" value="Glyco_tranf_GTA_type"/>
    <property type="match status" value="1"/>
</dbReference>
<dbReference type="STRING" id="1385699.A7A78_08115"/>
<evidence type="ECO:0000313" key="2">
    <source>
        <dbReference type="EMBL" id="OAD90169.1"/>
    </source>
</evidence>
<dbReference type="AlphaFoldDB" id="A0A1A9L9Y7"/>
<protein>
    <recommendedName>
        <fullName evidence="1">Glycosyltransferase 2-like domain-containing protein</fullName>
    </recommendedName>
</protein>
<dbReference type="Proteomes" id="UP000077552">
    <property type="component" value="Unassembled WGS sequence"/>
</dbReference>
<sequence length="298" mass="34368">MISILIPTYNYNVAPLVEDLHKQCGALKIDYEILVLDDASTNKVSLEENSKINFLTHSTFEVLPQNIGRSKIRNLLAEKAKHNWVLFLDADTFPSNSEFIEKYVAAFSKENSVVFGGIKYPEKNAENFSLRHKYGSERESLPLPERIKNPYRSFITMGFAIKKEVFKSIKFNENLLGYGYEDSVFGHELQKNKIPLLHIDNPVLHLNLETNEDFLKKSKLALQNLLDFYEAGVIDGETVKILKTYLKLKKNNLLFAVRQFYKISEKLMLKNLNSPKPSLFLFDLYRLGYLSSLKQKDA</sequence>
<keyword evidence="3" id="KW-1185">Reference proteome</keyword>
<accession>A0A1A9L9Y7</accession>